<dbReference type="EMBL" id="SAXA01000025">
    <property type="protein sequence ID" value="RXQ87402.1"/>
    <property type="molecule type" value="Genomic_DNA"/>
</dbReference>
<evidence type="ECO:0000313" key="2">
    <source>
        <dbReference type="Proteomes" id="UP000289703"/>
    </source>
</evidence>
<dbReference type="PROSITE" id="PS51257">
    <property type="entry name" value="PROKAR_LIPOPROTEIN"/>
    <property type="match status" value="1"/>
</dbReference>
<name>A0A4Q1JIR9_9BACT</name>
<comment type="caution">
    <text evidence="1">The sequence shown here is derived from an EMBL/GenBank/DDBJ whole genome shotgun (WGS) entry which is preliminary data.</text>
</comment>
<dbReference type="RefSeq" id="WP_129255783.1">
    <property type="nucleotide sequence ID" value="NZ_SAXA01000025.1"/>
</dbReference>
<evidence type="ECO:0000313" key="1">
    <source>
        <dbReference type="EMBL" id="RXQ87402.1"/>
    </source>
</evidence>
<evidence type="ECO:0008006" key="3">
    <source>
        <dbReference type="Google" id="ProtNLM"/>
    </source>
</evidence>
<gene>
    <name evidence="1" type="ORF">EO244_16475</name>
</gene>
<dbReference type="Proteomes" id="UP000289703">
    <property type="component" value="Unassembled WGS sequence"/>
</dbReference>
<organism evidence="1 2">
    <name type="scientific">Ancylomarina salipaludis</name>
    <dbReference type="NCBI Taxonomy" id="2501299"/>
    <lineage>
        <taxon>Bacteria</taxon>
        <taxon>Pseudomonadati</taxon>
        <taxon>Bacteroidota</taxon>
        <taxon>Bacteroidia</taxon>
        <taxon>Marinilabiliales</taxon>
        <taxon>Marinifilaceae</taxon>
        <taxon>Ancylomarina</taxon>
    </lineage>
</organism>
<sequence>MKNKTFLLTLILLIFIGCAEKSNFKALTAQSSDLKGQIKSLTEKRYSAQLIDGTIQEVKEKHTGKIEIKKFFDKENRLEKSKYFGENGNLHSIVKIRVDHSYYYLGSEGFDDTNKLIFEDKVTKSTENSFIVERFNVNSNTLVQSEMVYDKNRLCTLLKTQINDSTSIAWEYKRDESGRILYTNTINKFGQQVDTSLLFAKYLDFDHKGNWTKRIDYKKGQEDKVYVFERIIEYPEK</sequence>
<dbReference type="AlphaFoldDB" id="A0A4Q1JIR9"/>
<keyword evidence="2" id="KW-1185">Reference proteome</keyword>
<proteinExistence type="predicted"/>
<protein>
    <recommendedName>
        <fullName evidence="3">Lipoprotein</fullName>
    </recommendedName>
</protein>
<dbReference type="OrthoDB" id="1426407at2"/>
<reference evidence="1 2" key="1">
    <citation type="submission" date="2019-01" db="EMBL/GenBank/DDBJ databases">
        <title>Ancylomarina salipaludis sp. nov., isolated from a salt marsh.</title>
        <authorList>
            <person name="Yoon J.-H."/>
        </authorList>
    </citation>
    <scope>NUCLEOTIDE SEQUENCE [LARGE SCALE GENOMIC DNA]</scope>
    <source>
        <strain evidence="1 2">SHSM-M15</strain>
    </source>
</reference>
<accession>A0A4Q1JIR9</accession>